<dbReference type="EMBL" id="AP024484">
    <property type="protein sequence ID" value="BCS84254.1"/>
    <property type="molecule type" value="Genomic_DNA"/>
</dbReference>
<name>A0ABM7NUT1_9BACT</name>
<proteinExistence type="predicted"/>
<accession>A0ABM7NUT1</accession>
<gene>
    <name evidence="1" type="ORF">prwr041_01470</name>
</gene>
<protein>
    <submittedName>
        <fullName evidence="1">Uncharacterized protein</fullName>
    </submittedName>
</protein>
<keyword evidence="2" id="KW-1185">Reference proteome</keyword>
<evidence type="ECO:0000313" key="2">
    <source>
        <dbReference type="Proteomes" id="UP001319045"/>
    </source>
</evidence>
<reference evidence="1 2" key="1">
    <citation type="journal article" date="2022" name="Int. J. Syst. Evol. Microbiol.">
        <title>Prevotella herbatica sp. nov., a plant polysaccharide-decomposing anaerobic bacterium isolated from a methanogenic reactor.</title>
        <authorList>
            <person name="Uek A."/>
            <person name="Tonouchi A."/>
            <person name="Kaku N."/>
            <person name="Ueki K."/>
        </authorList>
    </citation>
    <scope>NUCLEOTIDE SEQUENCE [LARGE SCALE GENOMIC DNA]</scope>
    <source>
        <strain evidence="1 2">WR041</strain>
    </source>
</reference>
<sequence length="73" mass="8342">MLTTALSADVDFLSVQPVVEKTATQMIITTMKDNINFLIINSFYLTKYSQIFMQKYNFISIGAIKLEKNIDTL</sequence>
<dbReference type="Proteomes" id="UP001319045">
    <property type="component" value="Chromosome"/>
</dbReference>
<organism evidence="1 2">
    <name type="scientific">Prevotella herbatica</name>
    <dbReference type="NCBI Taxonomy" id="2801997"/>
    <lineage>
        <taxon>Bacteria</taxon>
        <taxon>Pseudomonadati</taxon>
        <taxon>Bacteroidota</taxon>
        <taxon>Bacteroidia</taxon>
        <taxon>Bacteroidales</taxon>
        <taxon>Prevotellaceae</taxon>
        <taxon>Prevotella</taxon>
    </lineage>
</organism>
<evidence type="ECO:0000313" key="1">
    <source>
        <dbReference type="EMBL" id="BCS84254.1"/>
    </source>
</evidence>